<feature type="signal peptide" evidence="15">
    <location>
        <begin position="1"/>
        <end position="22"/>
    </location>
</feature>
<dbReference type="Gene3D" id="3.20.20.40">
    <property type="entry name" value="1, 4-beta cellobiohydrolase"/>
    <property type="match status" value="1"/>
</dbReference>
<evidence type="ECO:0000256" key="11">
    <source>
        <dbReference type="PIRSR" id="PIRSR001100-1"/>
    </source>
</evidence>
<keyword evidence="8 15" id="KW-0119">Carbohydrate metabolism</keyword>
<keyword evidence="17" id="KW-1185">Reference proteome</keyword>
<comment type="similarity">
    <text evidence="3">Belongs to the glycosyl hydrolase 6 (cellulase B) family.</text>
</comment>
<feature type="binding site" evidence="12">
    <location>
        <position position="330"/>
    </location>
    <ligand>
        <name>substrate</name>
    </ligand>
</feature>
<evidence type="ECO:0000256" key="10">
    <source>
        <dbReference type="ARBA" id="ARBA00023326"/>
    </source>
</evidence>
<feature type="binding site" evidence="12">
    <location>
        <position position="362"/>
    </location>
    <ligand>
        <name>substrate</name>
    </ligand>
</feature>
<evidence type="ECO:0000313" key="17">
    <source>
        <dbReference type="Proteomes" id="UP000327118"/>
    </source>
</evidence>
<dbReference type="Proteomes" id="UP000327118">
    <property type="component" value="Unassembled WGS sequence"/>
</dbReference>
<evidence type="ECO:0000256" key="7">
    <source>
        <dbReference type="ARBA" id="ARBA00023157"/>
    </source>
</evidence>
<proteinExistence type="inferred from homology"/>
<evidence type="ECO:0000256" key="6">
    <source>
        <dbReference type="ARBA" id="ARBA00023001"/>
    </source>
</evidence>
<keyword evidence="6 15" id="KW-0136">Cellulose degradation</keyword>
<evidence type="ECO:0000256" key="8">
    <source>
        <dbReference type="ARBA" id="ARBA00023277"/>
    </source>
</evidence>
<feature type="active site" description="Proton donor" evidence="11 14">
    <location>
        <position position="185"/>
    </location>
</feature>
<feature type="binding site" evidence="12">
    <location>
        <position position="230"/>
    </location>
    <ligand>
        <name>substrate</name>
    </ligand>
</feature>
<gene>
    <name evidence="16" type="ORF">BDV28DRAFT_165055</name>
</gene>
<feature type="active site" evidence="13">
    <location>
        <position position="139"/>
    </location>
</feature>
<feature type="binding site" evidence="12">
    <location>
        <position position="97"/>
    </location>
    <ligand>
        <name>substrate</name>
    </ligand>
</feature>
<protein>
    <recommendedName>
        <fullName evidence="15">Glucanase</fullName>
        <ecNumber evidence="15">3.2.1.-</ecNumber>
    </recommendedName>
</protein>
<organism evidence="16 17">
    <name type="scientific">Aspergillus coremiiformis</name>
    <dbReference type="NCBI Taxonomy" id="138285"/>
    <lineage>
        <taxon>Eukaryota</taxon>
        <taxon>Fungi</taxon>
        <taxon>Dikarya</taxon>
        <taxon>Ascomycota</taxon>
        <taxon>Pezizomycotina</taxon>
        <taxon>Eurotiomycetes</taxon>
        <taxon>Eurotiomycetidae</taxon>
        <taxon>Eurotiales</taxon>
        <taxon>Aspergillaceae</taxon>
        <taxon>Aspergillus</taxon>
        <taxon>Aspergillus subgen. Circumdati</taxon>
    </lineage>
</organism>
<feature type="chain" id="PRO_5025094867" description="Glucanase" evidence="15">
    <location>
        <begin position="23"/>
        <end position="409"/>
    </location>
</feature>
<dbReference type="InterPro" id="IPR001524">
    <property type="entry name" value="Glyco_hydro_6_CS"/>
</dbReference>
<evidence type="ECO:0000256" key="3">
    <source>
        <dbReference type="ARBA" id="ARBA00010533"/>
    </source>
</evidence>
<keyword evidence="9 15" id="KW-0326">Glycosidase</keyword>
<evidence type="ECO:0000256" key="15">
    <source>
        <dbReference type="RuleBase" id="RU361186"/>
    </source>
</evidence>
<evidence type="ECO:0000256" key="1">
    <source>
        <dbReference type="ARBA" id="ARBA00001641"/>
    </source>
</evidence>
<evidence type="ECO:0000256" key="12">
    <source>
        <dbReference type="PIRSR" id="PIRSR001100-2"/>
    </source>
</evidence>
<sequence>MQALNMRSLWALSPLLFSVARALPPASPTGFTSSSVPESSPPAPTAMAVGGGNPFEGRQLYVNPHYKSEVESIAIPSMTGPLAQQASAVADVPSFFWLDATAKVPTMGEYLQDIRSKNGAGANPPLTGIFVVYDLPDRDCAALASNGELLISDGGVEKYKAYIDSIREQIVQYSDTQMILVIEPDSLGNLVTNMNVPKCANARDAYLECTNYALTQLNLPNVAMYLDAGHAGWLGWDANIGPAAELYASVYKNASSPAAVRGLATNVANLNAWSTDTCPSYTQGSSTCDEKTYINKLAPQLASAGFDAHFIVDTGRNGKQPTDRQQWGDWCNVMGTGFGARPTTNTGDELVDAFVWVKPGGESDGTSDTSANRYDSHCGSNTSLKPAPEAGTWFQAYFEQLLTNANPPF</sequence>
<feature type="binding site" evidence="12">
    <location>
        <position position="99"/>
    </location>
    <ligand>
        <name>substrate</name>
    </ligand>
</feature>
<evidence type="ECO:0000256" key="14">
    <source>
        <dbReference type="PROSITE-ProRule" id="PRU10057"/>
    </source>
</evidence>
<keyword evidence="5 15" id="KW-0378">Hydrolase</keyword>
<dbReference type="EC" id="3.2.1.-" evidence="15"/>
<dbReference type="FunFam" id="3.20.20.40:FF:000001">
    <property type="entry name" value="Glucanase"/>
    <property type="match status" value="1"/>
</dbReference>
<dbReference type="PROSITE" id="PS00656">
    <property type="entry name" value="GLYCOSYL_HYDROL_F6_2"/>
    <property type="match status" value="1"/>
</dbReference>
<dbReference type="AlphaFoldDB" id="A0A5N6Z987"/>
<dbReference type="PIRSF" id="PIRSF001100">
    <property type="entry name" value="Beta_cellobiohydrolase"/>
    <property type="match status" value="1"/>
</dbReference>
<keyword evidence="4 15" id="KW-0732">Signal</keyword>
<dbReference type="InterPro" id="IPR036434">
    <property type="entry name" value="Beta_cellobiohydrolase_sf"/>
</dbReference>
<dbReference type="OrthoDB" id="64893at2759"/>
<feature type="active site" description="Proton acceptor" evidence="11">
    <location>
        <position position="364"/>
    </location>
</feature>
<dbReference type="SUPFAM" id="SSF51989">
    <property type="entry name" value="Glycosyl hydrolases family 6, cellulases"/>
    <property type="match status" value="1"/>
</dbReference>
<comment type="catalytic activity">
    <reaction evidence="1">
        <text>Hydrolysis of (1-&gt;4)-beta-D-glucosidic linkages in cellulose and cellotetraose, releasing cellobiose from the non-reducing ends of the chains.</text>
        <dbReference type="EC" id="3.2.1.91"/>
    </reaction>
</comment>
<dbReference type="EMBL" id="ML739102">
    <property type="protein sequence ID" value="KAE8353289.1"/>
    <property type="molecule type" value="Genomic_DNA"/>
</dbReference>
<comment type="function">
    <text evidence="2">The biological conversion of cellulose to glucose generally requires three types of hydrolytic enzymes: (1) Endoglucanases which cut internal beta-1,4-glucosidic bonds; (2) Exocellobiohydrolases that cut the disaccharide cellobiose from the non-reducing end of the cellulose polymer chain; (3) Beta-1,4-glucosidases which hydrolyze the cellobiose and other short cello-oligosaccharides to glucose.</text>
</comment>
<evidence type="ECO:0000256" key="13">
    <source>
        <dbReference type="PROSITE-ProRule" id="PRU10056"/>
    </source>
</evidence>
<feature type="binding site" evidence="12">
    <location>
        <position position="233"/>
    </location>
    <ligand>
        <name>substrate</name>
    </ligand>
</feature>
<feature type="binding site" evidence="12">
    <location>
        <position position="269"/>
    </location>
    <ligand>
        <name>substrate</name>
    </ligand>
</feature>
<accession>A0A5N6Z987</accession>
<reference evidence="17" key="1">
    <citation type="submission" date="2019-04" db="EMBL/GenBank/DDBJ databases">
        <title>Friends and foes A comparative genomics studyof 23 Aspergillus species from section Flavi.</title>
        <authorList>
            <consortium name="DOE Joint Genome Institute"/>
            <person name="Kjaerbolling I."/>
            <person name="Vesth T."/>
            <person name="Frisvad J.C."/>
            <person name="Nybo J.L."/>
            <person name="Theobald S."/>
            <person name="Kildgaard S."/>
            <person name="Isbrandt T."/>
            <person name="Kuo A."/>
            <person name="Sato A."/>
            <person name="Lyhne E.K."/>
            <person name="Kogle M.E."/>
            <person name="Wiebenga A."/>
            <person name="Kun R.S."/>
            <person name="Lubbers R.J."/>
            <person name="Makela M.R."/>
            <person name="Barry K."/>
            <person name="Chovatia M."/>
            <person name="Clum A."/>
            <person name="Daum C."/>
            <person name="Haridas S."/>
            <person name="He G."/>
            <person name="LaButti K."/>
            <person name="Lipzen A."/>
            <person name="Mondo S."/>
            <person name="Riley R."/>
            <person name="Salamov A."/>
            <person name="Simmons B.A."/>
            <person name="Magnuson J.K."/>
            <person name="Henrissat B."/>
            <person name="Mortensen U.H."/>
            <person name="Larsen T.O."/>
            <person name="Devries R.P."/>
            <person name="Grigoriev I.V."/>
            <person name="Machida M."/>
            <person name="Baker S.E."/>
            <person name="Andersen M.R."/>
        </authorList>
    </citation>
    <scope>NUCLEOTIDE SEQUENCE [LARGE SCALE GENOMIC DNA]</scope>
    <source>
        <strain evidence="17">CBS 553.77</strain>
    </source>
</reference>
<evidence type="ECO:0000256" key="5">
    <source>
        <dbReference type="ARBA" id="ARBA00022801"/>
    </source>
</evidence>
<dbReference type="PRINTS" id="PR00733">
    <property type="entry name" value="GLHYDRLASE6"/>
</dbReference>
<evidence type="ECO:0000313" key="16">
    <source>
        <dbReference type="EMBL" id="KAE8353289.1"/>
    </source>
</evidence>
<evidence type="ECO:0000256" key="4">
    <source>
        <dbReference type="ARBA" id="ARBA00022729"/>
    </source>
</evidence>
<evidence type="ECO:0000256" key="9">
    <source>
        <dbReference type="ARBA" id="ARBA00023295"/>
    </source>
</evidence>
<dbReference type="PANTHER" id="PTHR34876">
    <property type="match status" value="1"/>
</dbReference>
<dbReference type="PANTHER" id="PTHR34876:SF4">
    <property type="entry name" value="1,4-BETA-D-GLUCAN CELLOBIOHYDROLASE C-RELATED"/>
    <property type="match status" value="1"/>
</dbReference>
<dbReference type="PROSITE" id="PS00655">
    <property type="entry name" value="GLYCOSYL_HYDROL_F6_1"/>
    <property type="match status" value="1"/>
</dbReference>
<name>A0A5N6Z987_9EURO</name>
<comment type="similarity">
    <text evidence="15">Belongs to the glycosyl hydrolase family 6.</text>
</comment>
<keyword evidence="7" id="KW-1015">Disulfide bond</keyword>
<evidence type="ECO:0000256" key="2">
    <source>
        <dbReference type="ARBA" id="ARBA00002392"/>
    </source>
</evidence>
<dbReference type="GO" id="GO:0016162">
    <property type="term" value="F:cellulose 1,4-beta-cellobiosidase activity"/>
    <property type="evidence" value="ECO:0007669"/>
    <property type="project" value="UniProtKB-EC"/>
</dbReference>
<dbReference type="Pfam" id="PF01341">
    <property type="entry name" value="Glyco_hydro_6"/>
    <property type="match status" value="1"/>
</dbReference>
<dbReference type="InterPro" id="IPR016288">
    <property type="entry name" value="Beta_cellobiohydrolase"/>
</dbReference>
<dbReference type="GO" id="GO:0030245">
    <property type="term" value="P:cellulose catabolic process"/>
    <property type="evidence" value="ECO:0007669"/>
    <property type="project" value="UniProtKB-KW"/>
</dbReference>
<keyword evidence="10 15" id="KW-0624">Polysaccharide degradation</keyword>
<feature type="binding site" evidence="12">
    <location>
        <position position="358"/>
    </location>
    <ligand>
        <name>substrate</name>
    </ligand>
</feature>